<dbReference type="GO" id="GO:0071771">
    <property type="term" value="F:aldehyde oxygenase (deformylating) activity"/>
    <property type="evidence" value="ECO:0007669"/>
    <property type="project" value="UniProtKB-UniRule"/>
</dbReference>
<feature type="binding site" evidence="1">
    <location>
        <position position="147"/>
    </location>
    <ligand>
        <name>Fe cation</name>
        <dbReference type="ChEBI" id="CHEBI:24875"/>
        <label>2</label>
    </ligand>
</feature>
<name>A0A6M0RUB6_9CYAN</name>
<dbReference type="HAMAP" id="MF_00931">
    <property type="entry name" value="Aldeh_decarbonylase"/>
    <property type="match status" value="1"/>
</dbReference>
<comment type="catalytic activity">
    <reaction evidence="1">
        <text>a long-chain fatty aldehyde + 2 NADPH + O2 + H(+) = a long-chain alkane + formate + 2 NADP(+) + H2O</text>
        <dbReference type="Rhea" id="RHEA:21440"/>
        <dbReference type="ChEBI" id="CHEBI:15377"/>
        <dbReference type="ChEBI" id="CHEBI:15378"/>
        <dbReference type="ChEBI" id="CHEBI:15379"/>
        <dbReference type="ChEBI" id="CHEBI:15740"/>
        <dbReference type="ChEBI" id="CHEBI:17176"/>
        <dbReference type="ChEBI" id="CHEBI:57783"/>
        <dbReference type="ChEBI" id="CHEBI:58349"/>
        <dbReference type="ChEBI" id="CHEBI:83563"/>
        <dbReference type="EC" id="4.1.99.5"/>
    </reaction>
</comment>
<dbReference type="EMBL" id="QXHD01000004">
    <property type="protein sequence ID" value="NEZ59363.1"/>
    <property type="molecule type" value="Genomic_DNA"/>
</dbReference>
<dbReference type="InterPro" id="IPR022612">
    <property type="entry name" value="Ald_deCOase"/>
</dbReference>
<keyword evidence="1" id="KW-0521">NADP</keyword>
<dbReference type="SUPFAM" id="SSF47240">
    <property type="entry name" value="Ferritin-like"/>
    <property type="match status" value="1"/>
</dbReference>
<feature type="binding site" evidence="1">
    <location>
        <position position="32"/>
    </location>
    <ligand>
        <name>Fe cation</name>
        <dbReference type="ChEBI" id="CHEBI:24875"/>
        <label>1</label>
    </ligand>
</feature>
<reference evidence="2 3" key="1">
    <citation type="journal article" date="2020" name="Microb. Ecol.">
        <title>Ecogenomics of the Marine Benthic Filamentous Cyanobacterium Adonisia.</title>
        <authorList>
            <person name="Walter J.M."/>
            <person name="Coutinho F.H."/>
            <person name="Leomil L."/>
            <person name="Hargreaves P.I."/>
            <person name="Campeao M.E."/>
            <person name="Vieira V.V."/>
            <person name="Silva B.S."/>
            <person name="Fistarol G.O."/>
            <person name="Salomon P.S."/>
            <person name="Sawabe T."/>
            <person name="Mino S."/>
            <person name="Hosokawa M."/>
            <person name="Miyashita H."/>
            <person name="Maruyama F."/>
            <person name="van Verk M.C."/>
            <person name="Dutilh B.E."/>
            <person name="Thompson C.C."/>
            <person name="Thompson F.L."/>
        </authorList>
    </citation>
    <scope>NUCLEOTIDE SEQUENCE [LARGE SCALE GENOMIC DNA]</scope>
    <source>
        <strain evidence="2 3">CCMR0081</strain>
    </source>
</reference>
<dbReference type="InterPro" id="IPR009078">
    <property type="entry name" value="Ferritin-like_SF"/>
</dbReference>
<comment type="function">
    <text evidence="1">Catalyzes the decarbonylation of fatty aldehydes to alkanes.</text>
</comment>
<keyword evidence="3" id="KW-1185">Reference proteome</keyword>
<evidence type="ECO:0000256" key="1">
    <source>
        <dbReference type="HAMAP-Rule" id="MF_00931"/>
    </source>
</evidence>
<feature type="binding site" evidence="1">
    <location>
        <position position="115"/>
    </location>
    <ligand>
        <name>Fe cation</name>
        <dbReference type="ChEBI" id="CHEBI:24875"/>
        <label>2</label>
    </ligand>
</feature>
<sequence>MPYSAVDQTLDFHSDTYRDAFTRINGIVIEGEQAAYDNFLCLADLLPEQAEELVRLGKMEGRHRKSFEACGRNLDVIPDLAFANQFFADLCQAFQTSATDRKIATCLLIQSLIIECFAIAAYNVYIPVADAFAQKVTKGVVADEYHHLNFGEVWLKAHFETVKAELETANRQVLPLIWQMLNQVEADLQTVGMDKQTLIESFLVHYSEALKEIGFNNREILRMASHGLASSKQR</sequence>
<proteinExistence type="inferred from homology"/>
<dbReference type="Gene3D" id="1.20.1260.10">
    <property type="match status" value="1"/>
</dbReference>
<keyword evidence="1" id="KW-0479">Metal-binding</keyword>
<organism evidence="2 3">
    <name type="scientific">Adonisia turfae CCMR0081</name>
    <dbReference type="NCBI Taxonomy" id="2292702"/>
    <lineage>
        <taxon>Bacteria</taxon>
        <taxon>Bacillati</taxon>
        <taxon>Cyanobacteriota</taxon>
        <taxon>Adonisia</taxon>
        <taxon>Adonisia turfae</taxon>
    </lineage>
</organism>
<feature type="binding site" evidence="1">
    <location>
        <position position="60"/>
    </location>
    <ligand>
        <name>Fe cation</name>
        <dbReference type="ChEBI" id="CHEBI:24875"/>
        <label>2</label>
    </ligand>
</feature>
<dbReference type="CDD" id="cd00657">
    <property type="entry name" value="Ferritin_like"/>
    <property type="match status" value="1"/>
</dbReference>
<keyword evidence="1 2" id="KW-0456">Lyase</keyword>
<accession>A0A6M0RUB6</accession>
<dbReference type="EC" id="4.1.99.5" evidence="1"/>
<dbReference type="Proteomes" id="UP000481033">
    <property type="component" value="Unassembled WGS sequence"/>
</dbReference>
<evidence type="ECO:0000313" key="3">
    <source>
        <dbReference type="Proteomes" id="UP000481033"/>
    </source>
</evidence>
<dbReference type="Pfam" id="PF11266">
    <property type="entry name" value="Ald_deCOase"/>
    <property type="match status" value="1"/>
</dbReference>
<feature type="binding site" evidence="1">
    <location>
        <position position="60"/>
    </location>
    <ligand>
        <name>Fe cation</name>
        <dbReference type="ChEBI" id="CHEBI:24875"/>
        <label>1</label>
    </ligand>
</feature>
<feature type="binding site" evidence="1">
    <location>
        <position position="63"/>
    </location>
    <ligand>
        <name>Fe cation</name>
        <dbReference type="ChEBI" id="CHEBI:24875"/>
        <label>1</label>
    </ligand>
</feature>
<keyword evidence="1" id="KW-0408">Iron</keyword>
<dbReference type="AlphaFoldDB" id="A0A6M0RUB6"/>
<protein>
    <recommendedName>
        <fullName evidence="1">Aldehyde decarbonylase</fullName>
        <shortName evidence="1">AD</shortName>
        <ecNumber evidence="1">4.1.99.5</ecNumber>
    </recommendedName>
    <alternativeName>
        <fullName evidence="1">Fatty aldehyde decarbonylase</fullName>
    </alternativeName>
</protein>
<comment type="similarity">
    <text evidence="1">Belongs to the aldehyde decarbonylase family.</text>
</comment>
<comment type="caution">
    <text evidence="2">The sequence shown here is derived from an EMBL/GenBank/DDBJ whole genome shotgun (WGS) entry which is preliminary data.</text>
</comment>
<dbReference type="GO" id="GO:0046914">
    <property type="term" value="F:transition metal ion binding"/>
    <property type="evidence" value="ECO:0007669"/>
    <property type="project" value="UniProtKB-UniRule"/>
</dbReference>
<dbReference type="NCBIfam" id="TIGR04059">
    <property type="entry name" value="Ald_deCOase"/>
    <property type="match status" value="1"/>
</dbReference>
<gene>
    <name evidence="2" type="ORF">DXZ20_27705</name>
</gene>
<dbReference type="RefSeq" id="WP_163659283.1">
    <property type="nucleotide sequence ID" value="NZ_QXHD01000004.1"/>
</dbReference>
<evidence type="ECO:0000313" key="2">
    <source>
        <dbReference type="EMBL" id="NEZ59363.1"/>
    </source>
</evidence>
<dbReference type="InterPro" id="IPR012347">
    <property type="entry name" value="Ferritin-like"/>
</dbReference>